<dbReference type="EMBL" id="LXQA010249276">
    <property type="protein sequence ID" value="MCI37870.1"/>
    <property type="molecule type" value="Genomic_DNA"/>
</dbReference>
<proteinExistence type="predicted"/>
<evidence type="ECO:0000313" key="1">
    <source>
        <dbReference type="EMBL" id="MCI37870.1"/>
    </source>
</evidence>
<sequence length="50" mass="5492">MEKTAKNCKILAVWGARRNTLGRKAQPSALVLLFAVCCLRNARAGLRIAH</sequence>
<organism evidence="1 2">
    <name type="scientific">Trifolium medium</name>
    <dbReference type="NCBI Taxonomy" id="97028"/>
    <lineage>
        <taxon>Eukaryota</taxon>
        <taxon>Viridiplantae</taxon>
        <taxon>Streptophyta</taxon>
        <taxon>Embryophyta</taxon>
        <taxon>Tracheophyta</taxon>
        <taxon>Spermatophyta</taxon>
        <taxon>Magnoliopsida</taxon>
        <taxon>eudicotyledons</taxon>
        <taxon>Gunneridae</taxon>
        <taxon>Pentapetalae</taxon>
        <taxon>rosids</taxon>
        <taxon>fabids</taxon>
        <taxon>Fabales</taxon>
        <taxon>Fabaceae</taxon>
        <taxon>Papilionoideae</taxon>
        <taxon>50 kb inversion clade</taxon>
        <taxon>NPAAA clade</taxon>
        <taxon>Hologalegina</taxon>
        <taxon>IRL clade</taxon>
        <taxon>Trifolieae</taxon>
        <taxon>Trifolium</taxon>
    </lineage>
</organism>
<dbReference type="AlphaFoldDB" id="A0A392RQ22"/>
<protein>
    <submittedName>
        <fullName evidence="1">Uncharacterized protein</fullName>
    </submittedName>
</protein>
<keyword evidence="2" id="KW-1185">Reference proteome</keyword>
<feature type="non-terminal residue" evidence="1">
    <location>
        <position position="50"/>
    </location>
</feature>
<evidence type="ECO:0000313" key="2">
    <source>
        <dbReference type="Proteomes" id="UP000265520"/>
    </source>
</evidence>
<reference evidence="1 2" key="1">
    <citation type="journal article" date="2018" name="Front. Plant Sci.">
        <title>Red Clover (Trifolium pratense) and Zigzag Clover (T. medium) - A Picture of Genomic Similarities and Differences.</title>
        <authorList>
            <person name="Dluhosova J."/>
            <person name="Istvanek J."/>
            <person name="Nedelnik J."/>
            <person name="Repkova J."/>
        </authorList>
    </citation>
    <scope>NUCLEOTIDE SEQUENCE [LARGE SCALE GENOMIC DNA]</scope>
    <source>
        <strain evidence="2">cv. 10/8</strain>
        <tissue evidence="1">Leaf</tissue>
    </source>
</reference>
<comment type="caution">
    <text evidence="1">The sequence shown here is derived from an EMBL/GenBank/DDBJ whole genome shotgun (WGS) entry which is preliminary data.</text>
</comment>
<name>A0A392RQ22_9FABA</name>
<dbReference type="Proteomes" id="UP000265520">
    <property type="component" value="Unassembled WGS sequence"/>
</dbReference>
<accession>A0A392RQ22</accession>